<evidence type="ECO:0000313" key="7">
    <source>
        <dbReference type="EMBL" id="MCQ1529573.1"/>
    </source>
</evidence>
<dbReference type="InterPro" id="IPR013341">
    <property type="entry name" value="Mandelate_racemase_N_dom"/>
</dbReference>
<dbReference type="SFLD" id="SFLDG00180">
    <property type="entry name" value="muconate_cycloisomerase"/>
    <property type="match status" value="1"/>
</dbReference>
<keyword evidence="8" id="KW-1185">Reference proteome</keyword>
<dbReference type="Pfam" id="PF13378">
    <property type="entry name" value="MR_MLE_C"/>
    <property type="match status" value="1"/>
</dbReference>
<gene>
    <name evidence="7" type="ORF">LJD61_08405</name>
</gene>
<dbReference type="SUPFAM" id="SSF51604">
    <property type="entry name" value="Enolase C-terminal domain-like"/>
    <property type="match status" value="1"/>
</dbReference>
<evidence type="ECO:0000256" key="1">
    <source>
        <dbReference type="ARBA" id="ARBA00008031"/>
    </source>
</evidence>
<keyword evidence="2 5" id="KW-0479">Metal-binding</keyword>
<evidence type="ECO:0000256" key="5">
    <source>
        <dbReference type="RuleBase" id="RU366006"/>
    </source>
</evidence>
<organism evidence="7 8">
    <name type="scientific">Lutispora saccharofermentans</name>
    <dbReference type="NCBI Taxonomy" id="3024236"/>
    <lineage>
        <taxon>Bacteria</taxon>
        <taxon>Bacillati</taxon>
        <taxon>Bacillota</taxon>
        <taxon>Clostridia</taxon>
        <taxon>Lutisporales</taxon>
        <taxon>Lutisporaceae</taxon>
        <taxon>Lutispora</taxon>
    </lineage>
</organism>
<accession>A0ABT1NEB4</accession>
<dbReference type="InterPro" id="IPR036849">
    <property type="entry name" value="Enolase-like_C_sf"/>
</dbReference>
<dbReference type="InterPro" id="IPR018110">
    <property type="entry name" value="Mandel_Rmase/mucon_lact_enz_CS"/>
</dbReference>
<dbReference type="CDD" id="cd03319">
    <property type="entry name" value="L-Ala-DL-Glu_epimerase"/>
    <property type="match status" value="1"/>
</dbReference>
<dbReference type="InterPro" id="IPR013342">
    <property type="entry name" value="Mandelate_racemase_C"/>
</dbReference>
<sequence>MRIVSVETELISMKLKKPFKTALRQVSVADALIVKLTADTGDIGYGSASPTAVITGDTNESIEGAIKNYIAPSVVGMDIEELEAIMRKVESSAVHNTSAKAAVDIALYDLFAKRFNIPLYRLFGGARKEIESDITISVNSPEEMAADAINYVKNGYKTLKTKVGVDGKLDIRRVKAIRDAVGPDVQLRLDANQGWTPKEAIKTIRAMEDQGFDIELVEQPVKAIDIEGLKYITSNVETPIMADEALFSPHDCFILLKERAADILNIKLMKCGGLHNAQKINAMAESCGVECMIGCMIESKVGIAAAAHFAGGKLNITRADLDAVDLIEKEPISGGVELSKNKLILSDGAGLGIKNIDFDGGAFDE</sequence>
<keyword evidence="3 5" id="KW-0460">Magnesium</keyword>
<evidence type="ECO:0000313" key="8">
    <source>
        <dbReference type="Proteomes" id="UP001651880"/>
    </source>
</evidence>
<proteinExistence type="inferred from homology"/>
<dbReference type="Gene3D" id="3.30.390.10">
    <property type="entry name" value="Enolase-like, N-terminal domain"/>
    <property type="match status" value="1"/>
</dbReference>
<protein>
    <recommendedName>
        <fullName evidence="5">Dipeptide epimerase</fullName>
        <ecNumber evidence="5">5.1.1.-</ecNumber>
    </recommendedName>
</protein>
<dbReference type="InterPro" id="IPR034603">
    <property type="entry name" value="Dipeptide_epimerase"/>
</dbReference>
<dbReference type="Pfam" id="PF02746">
    <property type="entry name" value="MR_MLE_N"/>
    <property type="match status" value="1"/>
</dbReference>
<evidence type="ECO:0000259" key="6">
    <source>
        <dbReference type="SMART" id="SM00922"/>
    </source>
</evidence>
<dbReference type="PANTHER" id="PTHR48073:SF2">
    <property type="entry name" value="O-SUCCINYLBENZOATE SYNTHASE"/>
    <property type="match status" value="1"/>
</dbReference>
<comment type="similarity">
    <text evidence="1 5">Belongs to the mandelate racemase/muconate lactonizing enzyme family.</text>
</comment>
<dbReference type="Gene3D" id="3.20.20.120">
    <property type="entry name" value="Enolase-like C-terminal domain"/>
    <property type="match status" value="1"/>
</dbReference>
<reference evidence="7 8" key="1">
    <citation type="submission" date="2021-10" db="EMBL/GenBank/DDBJ databases">
        <title>Lutispora strain m25 sp. nov., a thermophilic, non-spore-forming bacterium isolated from a lab-scale methanogenic bioreactor digesting anaerobic sludge.</title>
        <authorList>
            <person name="El Houari A."/>
            <person name="Mcdonald J."/>
        </authorList>
    </citation>
    <scope>NUCLEOTIDE SEQUENCE [LARGE SCALE GENOMIC DNA]</scope>
    <source>
        <strain evidence="8">m25</strain>
    </source>
</reference>
<dbReference type="PROSITE" id="PS00908">
    <property type="entry name" value="MR_MLE_1"/>
    <property type="match status" value="1"/>
</dbReference>
<comment type="cofactor">
    <cofactor evidence="5">
        <name>Mg(2+)</name>
        <dbReference type="ChEBI" id="CHEBI:18420"/>
    </cofactor>
    <text evidence="5">Binds 1 Mg(2+) ion per subunit.</text>
</comment>
<dbReference type="PANTHER" id="PTHR48073">
    <property type="entry name" value="O-SUCCINYLBENZOATE SYNTHASE-RELATED"/>
    <property type="match status" value="1"/>
</dbReference>
<dbReference type="InterPro" id="IPR029017">
    <property type="entry name" value="Enolase-like_N"/>
</dbReference>
<name>A0ABT1NEB4_9FIRM</name>
<dbReference type="SFLD" id="SFLDF00009">
    <property type="entry name" value="o-succinylbenzoate_synthase"/>
    <property type="match status" value="1"/>
</dbReference>
<dbReference type="SMART" id="SM00922">
    <property type="entry name" value="MR_MLE"/>
    <property type="match status" value="1"/>
</dbReference>
<dbReference type="Proteomes" id="UP001651880">
    <property type="component" value="Unassembled WGS sequence"/>
</dbReference>
<evidence type="ECO:0000256" key="2">
    <source>
        <dbReference type="ARBA" id="ARBA00022723"/>
    </source>
</evidence>
<dbReference type="EC" id="5.1.1.-" evidence="5"/>
<dbReference type="EMBL" id="JAJEKE010000006">
    <property type="protein sequence ID" value="MCQ1529573.1"/>
    <property type="molecule type" value="Genomic_DNA"/>
</dbReference>
<dbReference type="SFLD" id="SFLDS00001">
    <property type="entry name" value="Enolase"/>
    <property type="match status" value="1"/>
</dbReference>
<evidence type="ECO:0000256" key="3">
    <source>
        <dbReference type="ARBA" id="ARBA00022842"/>
    </source>
</evidence>
<dbReference type="InterPro" id="IPR029065">
    <property type="entry name" value="Enolase_C-like"/>
</dbReference>
<keyword evidence="4 5" id="KW-0413">Isomerase</keyword>
<dbReference type="RefSeq" id="WP_255227087.1">
    <property type="nucleotide sequence ID" value="NZ_JAJEKE010000006.1"/>
</dbReference>
<dbReference type="SUPFAM" id="SSF54826">
    <property type="entry name" value="Enolase N-terminal domain-like"/>
    <property type="match status" value="1"/>
</dbReference>
<comment type="caution">
    <text evidence="7">The sequence shown here is derived from an EMBL/GenBank/DDBJ whole genome shotgun (WGS) entry which is preliminary data.</text>
</comment>
<evidence type="ECO:0000256" key="4">
    <source>
        <dbReference type="ARBA" id="ARBA00023235"/>
    </source>
</evidence>
<feature type="domain" description="Mandelate racemase/muconate lactonizing enzyme C-terminal" evidence="6">
    <location>
        <begin position="141"/>
        <end position="239"/>
    </location>
</feature>